<feature type="region of interest" description="Disordered" evidence="1">
    <location>
        <begin position="89"/>
        <end position="142"/>
    </location>
</feature>
<feature type="compositionally biased region" description="Basic and acidic residues" evidence="1">
    <location>
        <begin position="707"/>
        <end position="721"/>
    </location>
</feature>
<feature type="compositionally biased region" description="Acidic residues" evidence="1">
    <location>
        <begin position="488"/>
        <end position="507"/>
    </location>
</feature>
<feature type="compositionally biased region" description="Acidic residues" evidence="1">
    <location>
        <begin position="462"/>
        <end position="481"/>
    </location>
</feature>
<dbReference type="RefSeq" id="WP_135617502.1">
    <property type="nucleotide sequence ID" value="NZ_RQGG01000007.1"/>
</dbReference>
<feature type="region of interest" description="Disordered" evidence="1">
    <location>
        <begin position="707"/>
        <end position="728"/>
    </location>
</feature>
<dbReference type="EMBL" id="RQGG01000007">
    <property type="protein sequence ID" value="TGL56080.1"/>
    <property type="molecule type" value="Genomic_DNA"/>
</dbReference>
<comment type="caution">
    <text evidence="2">The sequence shown here is derived from an EMBL/GenBank/DDBJ whole genome shotgun (WGS) entry which is preliminary data.</text>
</comment>
<organism evidence="2 3">
    <name type="scientific">Leptospira kemamanensis</name>
    <dbReference type="NCBI Taxonomy" id="2484942"/>
    <lineage>
        <taxon>Bacteria</taxon>
        <taxon>Pseudomonadati</taxon>
        <taxon>Spirochaetota</taxon>
        <taxon>Spirochaetia</taxon>
        <taxon>Leptospirales</taxon>
        <taxon>Leptospiraceae</taxon>
        <taxon>Leptospira</taxon>
    </lineage>
</organism>
<feature type="compositionally biased region" description="Basic and acidic residues" evidence="1">
    <location>
        <begin position="92"/>
        <end position="103"/>
    </location>
</feature>
<gene>
    <name evidence="2" type="ORF">EHQ59_02205</name>
</gene>
<evidence type="ECO:0000313" key="2">
    <source>
        <dbReference type="EMBL" id="TGL56080.1"/>
    </source>
</evidence>
<feature type="compositionally biased region" description="Acidic residues" evidence="1">
    <location>
        <begin position="12"/>
        <end position="27"/>
    </location>
</feature>
<keyword evidence="3" id="KW-1185">Reference proteome</keyword>
<feature type="compositionally biased region" description="Basic and acidic residues" evidence="1">
    <location>
        <begin position="1"/>
        <end position="11"/>
    </location>
</feature>
<name>A0A4R9JUX6_9LEPT</name>
<reference evidence="2" key="1">
    <citation type="journal article" date="2019" name="PLoS Negl. Trop. Dis.">
        <title>Revisiting the worldwide diversity of Leptospira species in the environment.</title>
        <authorList>
            <person name="Vincent A.T."/>
            <person name="Schiettekatte O."/>
            <person name="Bourhy P."/>
            <person name="Veyrier F.J."/>
            <person name="Picardeau M."/>
        </authorList>
    </citation>
    <scope>NUCLEOTIDE SEQUENCE [LARGE SCALE GENOMIC DNA]</scope>
    <source>
        <strain evidence="2">201702454</strain>
    </source>
</reference>
<feature type="region of interest" description="Disordered" evidence="1">
    <location>
        <begin position="1"/>
        <end position="27"/>
    </location>
</feature>
<accession>A0A4R9JUX6</accession>
<feature type="compositionally biased region" description="Acidic residues" evidence="1">
    <location>
        <begin position="437"/>
        <end position="454"/>
    </location>
</feature>
<feature type="compositionally biased region" description="Acidic residues" evidence="1">
    <location>
        <begin position="389"/>
        <end position="407"/>
    </location>
</feature>
<dbReference type="AlphaFoldDB" id="A0A4R9JUX6"/>
<proteinExistence type="predicted"/>
<feature type="compositionally biased region" description="Low complexity" evidence="1">
    <location>
        <begin position="114"/>
        <end position="124"/>
    </location>
</feature>
<feature type="region of interest" description="Disordered" evidence="1">
    <location>
        <begin position="609"/>
        <end position="631"/>
    </location>
</feature>
<dbReference type="Proteomes" id="UP000297609">
    <property type="component" value="Unassembled WGS sequence"/>
</dbReference>
<feature type="region of interest" description="Disordered" evidence="1">
    <location>
        <begin position="346"/>
        <end position="534"/>
    </location>
</feature>
<feature type="region of interest" description="Disordered" evidence="1">
    <location>
        <begin position="236"/>
        <end position="272"/>
    </location>
</feature>
<sequence length="777" mass="85550">MADQEKNKNEDLENIEPILDEDSFSLDLDDFDIGDDDLDVSPGIEAPNLDDISAFEDEDDSISDMVASSDDYDDILDIDLDSDLNLLGEEDPILHDEDIHADFSDYEEDSDLESPQPSSQSKSQNLQTVDDEDELELEFDDDLIDLDKEIESILNGEDGILTSNKKQSADEEEDGPISLSLEELENITGSLPEEEHSGLPERSSMAGDGLGAEHALIDEHSDLDLDLDDSEIDTTLAFDEEGKPQFDLTDYDNEETFVPQDDLGPGGEETTFQSLVDPEEDELFGHNKEDENLTLSDEELGSILGAGGEASLEETLASEEEFFTTDEHTDLPNFTEEEESGFDLLGDDFIAEEKSPSSLEAETSAEEEEGPLTLSLEELENISGGAIPEDMEDPSSDLLGEEIEDESITLSPDELGSIIANDPVEEDSDEEHHELDTDLGDDFGFDFGEPESDTSEPSVEGLEGEMEGFESASEEDEEDEGPIALSLEELDSIAAEAEEVSDEELVDSLDRAPLPYEEDLTPKSDLLAEEEEDESIALSMEELENIAGLEEEEGESAAGGVGQLEAELEEEDVTLSPESLDAILGEELPGEGLEDIATLPEEEEFTLSEQIEDEPISDFQLDSNDEDSTSEFNLEPMEDIDLVEHEAETDFGDLTSDVTIDDSFDLTNDLTQGIRTPTLASDESEEYEVDLDEYAMEGKLSPLEELRKSDVSAPKTNKESADAFAEAGGDQLSVGDRKKVLGYLDNLLGNLPDEVIREFSKSQYFELYKKMMKELEL</sequence>
<dbReference type="OrthoDB" id="346175at2"/>
<feature type="region of interest" description="Disordered" evidence="1">
    <location>
        <begin position="154"/>
        <end position="179"/>
    </location>
</feature>
<protein>
    <submittedName>
        <fullName evidence="2">Uncharacterized protein</fullName>
    </submittedName>
</protein>
<evidence type="ECO:0000256" key="1">
    <source>
        <dbReference type="SAM" id="MobiDB-lite"/>
    </source>
</evidence>
<evidence type="ECO:0000313" key="3">
    <source>
        <dbReference type="Proteomes" id="UP000297609"/>
    </source>
</evidence>
<feature type="compositionally biased region" description="Acidic residues" evidence="1">
    <location>
        <begin position="129"/>
        <end position="142"/>
    </location>
</feature>